<dbReference type="PANTHER" id="PTHR15108">
    <property type="entry name" value="N-ACYLGLUCOSAMINE-2-EPIMERASE"/>
    <property type="match status" value="1"/>
</dbReference>
<dbReference type="GO" id="GO:0016853">
    <property type="term" value="F:isomerase activity"/>
    <property type="evidence" value="ECO:0007669"/>
    <property type="project" value="UniProtKB-KW"/>
</dbReference>
<protein>
    <submittedName>
        <fullName evidence="3">N-acyl-D-glucosamine 2-epimerase</fullName>
    </submittedName>
</protein>
<dbReference type="RefSeq" id="WP_038532095.1">
    <property type="nucleotide sequence ID" value="NZ_HG315671.1"/>
</dbReference>
<proteinExistence type="inferred from homology"/>
<dbReference type="InterPro" id="IPR010819">
    <property type="entry name" value="AGE/CE"/>
</dbReference>
<keyword evidence="2" id="KW-0413">Isomerase</keyword>
<dbReference type="GO" id="GO:0005975">
    <property type="term" value="P:carbohydrate metabolic process"/>
    <property type="evidence" value="ECO:0007669"/>
    <property type="project" value="InterPro"/>
</dbReference>
<name>T2KPX6_FORAG</name>
<dbReference type="AlphaFoldDB" id="T2KPX6"/>
<dbReference type="Pfam" id="PF07221">
    <property type="entry name" value="GlcNAc_2-epim"/>
    <property type="match status" value="1"/>
</dbReference>
<dbReference type="Gene3D" id="1.50.10.10">
    <property type="match status" value="1"/>
</dbReference>
<dbReference type="EMBL" id="HG315671">
    <property type="protein sequence ID" value="CDF80785.1"/>
    <property type="molecule type" value="Genomic_DNA"/>
</dbReference>
<dbReference type="InterPro" id="IPR008928">
    <property type="entry name" value="6-hairpin_glycosidase_sf"/>
</dbReference>
<evidence type="ECO:0000313" key="4">
    <source>
        <dbReference type="Proteomes" id="UP000016160"/>
    </source>
</evidence>
<dbReference type="PATRIC" id="fig|1347342.6.peg.3092"/>
<dbReference type="SUPFAM" id="SSF48208">
    <property type="entry name" value="Six-hairpin glycosidases"/>
    <property type="match status" value="1"/>
</dbReference>
<organism evidence="3 4">
    <name type="scientific">Formosa agariphila (strain DSM 15362 / KCTC 12365 / LMG 23005 / KMM 3901 / M-2Alg 35-1)</name>
    <dbReference type="NCBI Taxonomy" id="1347342"/>
    <lineage>
        <taxon>Bacteria</taxon>
        <taxon>Pseudomonadati</taxon>
        <taxon>Bacteroidota</taxon>
        <taxon>Flavobacteriia</taxon>
        <taxon>Flavobacteriales</taxon>
        <taxon>Flavobacteriaceae</taxon>
        <taxon>Formosa</taxon>
    </lineage>
</organism>
<evidence type="ECO:0000256" key="1">
    <source>
        <dbReference type="ARBA" id="ARBA00008558"/>
    </source>
</evidence>
<accession>T2KPX6</accession>
<dbReference type="eggNOG" id="COG2942">
    <property type="taxonomic scope" value="Bacteria"/>
</dbReference>
<gene>
    <name evidence="3" type="ORF">BN863_30730</name>
</gene>
<evidence type="ECO:0000256" key="2">
    <source>
        <dbReference type="ARBA" id="ARBA00023235"/>
    </source>
</evidence>
<evidence type="ECO:0000313" key="3">
    <source>
        <dbReference type="EMBL" id="CDF80785.1"/>
    </source>
</evidence>
<dbReference type="STRING" id="1347342.BN863_30730"/>
<dbReference type="InterPro" id="IPR012341">
    <property type="entry name" value="6hp_glycosidase-like_sf"/>
</dbReference>
<dbReference type="HOGENOM" id="CLU_628149_0_0_10"/>
<sequence>MKILSSYINKIPNLFILLFLISTFSCKDLKKQKNKGLVDVSTKYNKSINNLVSFFKVNAYESELGTYYSEIDNSGQVVSNKVYNVALSRLIYGMSSSAKANGNNLNKAINAYNFQMNHLVSRDSVGHYFNSFYDVKLKTKDITNSLDVWQQVYGLCGLVELYKHYPNETLLLNINKLNVDFIERFHDKKNGGFYGAYDMSKGQVSGSKSLQSLMYPITAYLENLWGTDVVNKLKYESYLKENLSIIYNQAWNANLGWVNLKYNDDWSVFKFSNSKDIAIKVTPGHNFQLASLLLRTKSWDFLTLEQKQKYYNLGIEILDRTLSKPVFPEANLSQGIYSEVNVMSEEVIDFRKTWWQHCEALIALSLGGELYKERLLKLEDFYFKAFTDIDNGGEYFYIDKNNIPITNELKGSIGKSTYHTLEMIQYLIKSKNTIKE</sequence>
<reference evidence="3 4" key="1">
    <citation type="journal article" date="2013" name="Appl. Environ. Microbiol.">
        <title>The genome of the alga-associated marine flavobacterium Formosa agariphila KMM 3901T reveals a broad potential for degradation of algal polysaccharides.</title>
        <authorList>
            <person name="Mann A.J."/>
            <person name="Hahnke R.L."/>
            <person name="Huang S."/>
            <person name="Werner J."/>
            <person name="Xing P."/>
            <person name="Barbeyron T."/>
            <person name="Huettel B."/>
            <person name="Stueber K."/>
            <person name="Reinhardt R."/>
            <person name="Harder J."/>
            <person name="Gloeckner F.O."/>
            <person name="Amann R.I."/>
            <person name="Teeling H."/>
        </authorList>
    </citation>
    <scope>NUCLEOTIDE SEQUENCE [LARGE SCALE GENOMIC DNA]</scope>
    <source>
        <strain evidence="4">DSM 15362 / KCTC 12365 / LMG 23005 / KMM 3901</strain>
    </source>
</reference>
<dbReference type="PROSITE" id="PS51257">
    <property type="entry name" value="PROKAR_LIPOPROTEIN"/>
    <property type="match status" value="1"/>
</dbReference>
<dbReference type="OrthoDB" id="618431at2"/>
<keyword evidence="4" id="KW-1185">Reference proteome</keyword>
<dbReference type="Proteomes" id="UP000016160">
    <property type="component" value="Chromosome"/>
</dbReference>
<comment type="similarity">
    <text evidence="1">Belongs to the N-acylglucosamine 2-epimerase family.</text>
</comment>